<keyword evidence="2" id="KW-0808">Transferase</keyword>
<dbReference type="GO" id="GO:0016746">
    <property type="term" value="F:acyltransferase activity"/>
    <property type="evidence" value="ECO:0007669"/>
    <property type="project" value="UniProtKB-KW"/>
</dbReference>
<reference evidence="4" key="1">
    <citation type="submission" date="2017-07" db="EMBL/GenBank/DDBJ databases">
        <title>Taro Niue Genome Assembly and Annotation.</title>
        <authorList>
            <person name="Atibalentja N."/>
            <person name="Keating K."/>
            <person name="Fields C.J."/>
        </authorList>
    </citation>
    <scope>NUCLEOTIDE SEQUENCE</scope>
    <source>
        <strain evidence="4">Niue_2</strain>
        <tissue evidence="4">Leaf</tissue>
    </source>
</reference>
<dbReference type="Proteomes" id="UP000652761">
    <property type="component" value="Unassembled WGS sequence"/>
</dbReference>
<organism evidence="4 5">
    <name type="scientific">Colocasia esculenta</name>
    <name type="common">Wild taro</name>
    <name type="synonym">Arum esculentum</name>
    <dbReference type="NCBI Taxonomy" id="4460"/>
    <lineage>
        <taxon>Eukaryota</taxon>
        <taxon>Viridiplantae</taxon>
        <taxon>Streptophyta</taxon>
        <taxon>Embryophyta</taxon>
        <taxon>Tracheophyta</taxon>
        <taxon>Spermatophyta</taxon>
        <taxon>Magnoliopsida</taxon>
        <taxon>Liliopsida</taxon>
        <taxon>Araceae</taxon>
        <taxon>Aroideae</taxon>
        <taxon>Colocasieae</taxon>
        <taxon>Colocasia</taxon>
    </lineage>
</organism>
<dbReference type="AlphaFoldDB" id="A0A843VIA8"/>
<evidence type="ECO:0000256" key="3">
    <source>
        <dbReference type="ARBA" id="ARBA00023315"/>
    </source>
</evidence>
<evidence type="ECO:0000256" key="1">
    <source>
        <dbReference type="ARBA" id="ARBA00009861"/>
    </source>
</evidence>
<keyword evidence="5" id="KW-1185">Reference proteome</keyword>
<dbReference type="PANTHER" id="PTHR31623">
    <property type="entry name" value="F21J9.9"/>
    <property type="match status" value="1"/>
</dbReference>
<evidence type="ECO:0000313" key="5">
    <source>
        <dbReference type="Proteomes" id="UP000652761"/>
    </source>
</evidence>
<dbReference type="OrthoDB" id="671439at2759"/>
<dbReference type="EMBL" id="NMUH01001556">
    <property type="protein sequence ID" value="MQL93380.1"/>
    <property type="molecule type" value="Genomic_DNA"/>
</dbReference>
<dbReference type="Gene3D" id="3.30.559.10">
    <property type="entry name" value="Chloramphenicol acetyltransferase-like domain"/>
    <property type="match status" value="2"/>
</dbReference>
<keyword evidence="3" id="KW-0012">Acyltransferase</keyword>
<name>A0A843VIA8_COLES</name>
<dbReference type="PANTHER" id="PTHR31623:SF17">
    <property type="entry name" value="F21J9.9"/>
    <property type="match status" value="1"/>
</dbReference>
<accession>A0A843VIA8</accession>
<proteinExistence type="inferred from homology"/>
<gene>
    <name evidence="4" type="ORF">Taro_026038</name>
</gene>
<comment type="caution">
    <text evidence="4">The sequence shown here is derived from an EMBL/GenBank/DDBJ whole genome shotgun (WGS) entry which is preliminary data.</text>
</comment>
<evidence type="ECO:0000313" key="4">
    <source>
        <dbReference type="EMBL" id="MQL93380.1"/>
    </source>
</evidence>
<comment type="similarity">
    <text evidence="1">Belongs to the plant acyltransferase family.</text>
</comment>
<dbReference type="Pfam" id="PF02458">
    <property type="entry name" value="Transferase"/>
    <property type="match status" value="2"/>
</dbReference>
<protein>
    <recommendedName>
        <fullName evidence="6">BAHD acyltransferase</fullName>
    </recommendedName>
</protein>
<sequence>LSAVLRKKPADESETVDRLLPCSRWCTIAGGPLLIVKASTFLCGGLAVGICLNHKVADGQSLAFFLKTWAAIARRVPDAEVGRPTLNVAAAAFPPLGMLPPPPSMPPAAGRPLVTRRFVLDGSKICELREQSADQAGGSPQQQAHRLTRVEAVIALLWRCLIRACCSSSSGVEGALAREFAACHAVGLRARMQPPMPETAFGNIVTTAITPAGLVVPICDPRRPSGGGVDDDEVTDSSTFRRLTEELTSAAIRGVDGAYIRETVQGPGAPFAFASRLGKYLRRGTRVVWFSSMWGFPFYKADFGWGRPESVAWAGFDAVRMGAGVGLMGRREGGGHMEPRVMLKAEEMARFRQDPEFLSLLSSDPFP</sequence>
<dbReference type="InterPro" id="IPR023213">
    <property type="entry name" value="CAT-like_dom_sf"/>
</dbReference>
<evidence type="ECO:0008006" key="6">
    <source>
        <dbReference type="Google" id="ProtNLM"/>
    </source>
</evidence>
<evidence type="ECO:0000256" key="2">
    <source>
        <dbReference type="ARBA" id="ARBA00022679"/>
    </source>
</evidence>
<feature type="non-terminal residue" evidence="4">
    <location>
        <position position="1"/>
    </location>
</feature>